<accession>A0A6I2L1F3</accession>
<evidence type="ECO:0000313" key="2">
    <source>
        <dbReference type="EMBL" id="MRW91037.1"/>
    </source>
</evidence>
<dbReference type="AlphaFoldDB" id="A0A6I2L1F3"/>
<dbReference type="Pfam" id="PF06114">
    <property type="entry name" value="Peptidase_M78"/>
    <property type="match status" value="1"/>
</dbReference>
<name>A0A6I2L1F3_9BURK</name>
<organism evidence="2 3">
    <name type="scientific">Duganella guangzhouensis</name>
    <dbReference type="NCBI Taxonomy" id="2666084"/>
    <lineage>
        <taxon>Bacteria</taxon>
        <taxon>Pseudomonadati</taxon>
        <taxon>Pseudomonadota</taxon>
        <taxon>Betaproteobacteria</taxon>
        <taxon>Burkholderiales</taxon>
        <taxon>Oxalobacteraceae</taxon>
        <taxon>Telluria group</taxon>
        <taxon>Duganella</taxon>
    </lineage>
</organism>
<dbReference type="InterPro" id="IPR052345">
    <property type="entry name" value="Rad_response_metalloprotease"/>
</dbReference>
<reference evidence="2 3" key="1">
    <citation type="submission" date="2019-11" db="EMBL/GenBank/DDBJ databases">
        <title>Novel species isolated from a subtropical stream in China.</title>
        <authorList>
            <person name="Lu H."/>
        </authorList>
    </citation>
    <scope>NUCLEOTIDE SEQUENCE [LARGE SCALE GENOMIC DNA]</scope>
    <source>
        <strain evidence="2 3">FT80W</strain>
    </source>
</reference>
<keyword evidence="3" id="KW-1185">Reference proteome</keyword>
<dbReference type="InterPro" id="IPR010359">
    <property type="entry name" value="IrrE_HExxH"/>
</dbReference>
<proteinExistence type="predicted"/>
<dbReference type="EMBL" id="WKJK01000006">
    <property type="protein sequence ID" value="MRW91037.1"/>
    <property type="molecule type" value="Genomic_DNA"/>
</dbReference>
<sequence>MKGKAMEHLSNNTLALSSEESAARELLARYWDGQLPIDPVKIATSAGISVYGRGGWGDQAYPYSGYYRMFNGVPSIEYNVSEVPVRQRFTVAHELGHYALGHKDAPRDSGNFQSSGDFRERQANRFAAELLMPASLVIKYYQNDYAASVGALASMFGVSRDAMGYRLKNLGLLR</sequence>
<dbReference type="Gene3D" id="1.10.10.2910">
    <property type="match status" value="1"/>
</dbReference>
<dbReference type="Proteomes" id="UP000433309">
    <property type="component" value="Unassembled WGS sequence"/>
</dbReference>
<dbReference type="PANTHER" id="PTHR43236:SF1">
    <property type="entry name" value="BLL7220 PROTEIN"/>
    <property type="match status" value="1"/>
</dbReference>
<gene>
    <name evidence="2" type="ORF">GJ699_13660</name>
</gene>
<comment type="caution">
    <text evidence="2">The sequence shown here is derived from an EMBL/GenBank/DDBJ whole genome shotgun (WGS) entry which is preliminary data.</text>
</comment>
<evidence type="ECO:0000259" key="1">
    <source>
        <dbReference type="Pfam" id="PF06114"/>
    </source>
</evidence>
<protein>
    <submittedName>
        <fullName evidence="2">ImmA/IrrE family metallo-endopeptidase</fullName>
    </submittedName>
</protein>
<feature type="domain" description="IrrE N-terminal-like" evidence="1">
    <location>
        <begin position="71"/>
        <end position="168"/>
    </location>
</feature>
<evidence type="ECO:0000313" key="3">
    <source>
        <dbReference type="Proteomes" id="UP000433309"/>
    </source>
</evidence>
<dbReference type="PANTHER" id="PTHR43236">
    <property type="entry name" value="ANTITOXIN HIGA1"/>
    <property type="match status" value="1"/>
</dbReference>